<dbReference type="AlphaFoldDB" id="A0A4R4VXN2"/>
<dbReference type="SUPFAM" id="SSF52096">
    <property type="entry name" value="ClpP/crotonase"/>
    <property type="match status" value="1"/>
</dbReference>
<gene>
    <name evidence="1" type="ORF">E1181_02150</name>
</gene>
<accession>A0A4R4VXN2</accession>
<dbReference type="GO" id="GO:0006635">
    <property type="term" value="P:fatty acid beta-oxidation"/>
    <property type="evidence" value="ECO:0007669"/>
    <property type="project" value="TreeGrafter"/>
</dbReference>
<dbReference type="Gene3D" id="3.90.226.10">
    <property type="entry name" value="2-enoyl-CoA Hydratase, Chain A, domain 1"/>
    <property type="match status" value="1"/>
</dbReference>
<protein>
    <recommendedName>
        <fullName evidence="3">Enoyl-CoA hydratase/isomerase family protein</fullName>
    </recommendedName>
</protein>
<evidence type="ECO:0000313" key="1">
    <source>
        <dbReference type="EMBL" id="TDD10211.1"/>
    </source>
</evidence>
<dbReference type="InterPro" id="IPR001753">
    <property type="entry name" value="Enoyl-CoA_hydra/iso"/>
</dbReference>
<sequence>MLDLEHRDVAVLVRIRPADRRVLTAELLDSLTEALAYIGPDRAVVLTGARGVFAPDLDPVEGPSRDAARLALPAALSALRAHPLPVVAALNGDAVGAGYALAAAADVRIMSTGTVQPASGFGPHRTPESFALGSVDFRCTAAELISLALHQVRALSRREFARR</sequence>
<dbReference type="GO" id="GO:0003824">
    <property type="term" value="F:catalytic activity"/>
    <property type="evidence" value="ECO:0007669"/>
    <property type="project" value="UniProtKB-ARBA"/>
</dbReference>
<evidence type="ECO:0000313" key="2">
    <source>
        <dbReference type="Proteomes" id="UP000295674"/>
    </source>
</evidence>
<name>A0A4R4VXN2_9PSEU</name>
<comment type="caution">
    <text evidence="1">The sequence shown here is derived from an EMBL/GenBank/DDBJ whole genome shotgun (WGS) entry which is preliminary data.</text>
</comment>
<dbReference type="PANTHER" id="PTHR11941">
    <property type="entry name" value="ENOYL-COA HYDRATASE-RELATED"/>
    <property type="match status" value="1"/>
</dbReference>
<organism evidence="1 2">
    <name type="scientific">Saccharopolyspora terrae</name>
    <dbReference type="NCBI Taxonomy" id="2530384"/>
    <lineage>
        <taxon>Bacteria</taxon>
        <taxon>Bacillati</taxon>
        <taxon>Actinomycetota</taxon>
        <taxon>Actinomycetes</taxon>
        <taxon>Pseudonocardiales</taxon>
        <taxon>Pseudonocardiaceae</taxon>
        <taxon>Saccharopolyspora</taxon>
    </lineage>
</organism>
<dbReference type="EMBL" id="SMKS01000002">
    <property type="protein sequence ID" value="TDD10211.1"/>
    <property type="molecule type" value="Genomic_DNA"/>
</dbReference>
<reference evidence="1 2" key="1">
    <citation type="submission" date="2019-03" db="EMBL/GenBank/DDBJ databases">
        <title>Draft genome sequences of novel Actinobacteria.</title>
        <authorList>
            <person name="Sahin N."/>
            <person name="Ay H."/>
            <person name="Saygin H."/>
        </authorList>
    </citation>
    <scope>NUCLEOTIDE SEQUENCE [LARGE SCALE GENOMIC DNA]</scope>
    <source>
        <strain evidence="1 2">16K309</strain>
    </source>
</reference>
<dbReference type="OrthoDB" id="3632666at2"/>
<dbReference type="PANTHER" id="PTHR11941:SF54">
    <property type="entry name" value="ENOYL-COA HYDRATASE, MITOCHONDRIAL"/>
    <property type="match status" value="1"/>
</dbReference>
<dbReference type="InterPro" id="IPR029045">
    <property type="entry name" value="ClpP/crotonase-like_dom_sf"/>
</dbReference>
<evidence type="ECO:0008006" key="3">
    <source>
        <dbReference type="Google" id="ProtNLM"/>
    </source>
</evidence>
<keyword evidence="2" id="KW-1185">Reference proteome</keyword>
<dbReference type="Pfam" id="PF00378">
    <property type="entry name" value="ECH_1"/>
    <property type="match status" value="1"/>
</dbReference>
<dbReference type="Proteomes" id="UP000295674">
    <property type="component" value="Unassembled WGS sequence"/>
</dbReference>
<proteinExistence type="predicted"/>